<keyword evidence="4 7" id="KW-0472">Membrane</keyword>
<dbReference type="GO" id="GO:0071555">
    <property type="term" value="P:cell wall organization"/>
    <property type="evidence" value="ECO:0007669"/>
    <property type="project" value="UniProtKB-KW"/>
</dbReference>
<dbReference type="CDD" id="cd08010">
    <property type="entry name" value="MltG_like"/>
    <property type="match status" value="1"/>
</dbReference>
<evidence type="ECO:0000256" key="7">
    <source>
        <dbReference type="HAMAP-Rule" id="MF_02065"/>
    </source>
</evidence>
<protein>
    <recommendedName>
        <fullName evidence="7">Endolytic murein transglycosylase</fullName>
        <ecNumber evidence="7">4.2.2.29</ecNumber>
    </recommendedName>
    <alternativeName>
        <fullName evidence="7">Peptidoglycan lytic transglycosylase</fullName>
    </alternativeName>
    <alternativeName>
        <fullName evidence="7">Peptidoglycan polymerization terminase</fullName>
    </alternativeName>
</protein>
<dbReference type="EMBL" id="CP011367">
    <property type="protein sequence ID" value="AKJ95067.1"/>
    <property type="molecule type" value="Genomic_DNA"/>
</dbReference>
<comment type="similarity">
    <text evidence="7">Belongs to the transglycosylase MltG family.</text>
</comment>
<keyword evidence="7" id="KW-0997">Cell inner membrane</keyword>
<evidence type="ECO:0000256" key="6">
    <source>
        <dbReference type="ARBA" id="ARBA00023316"/>
    </source>
</evidence>
<dbReference type="RefSeq" id="WP_047251155.1">
    <property type="nucleotide sequence ID" value="NZ_CP011367.1"/>
</dbReference>
<evidence type="ECO:0000256" key="2">
    <source>
        <dbReference type="ARBA" id="ARBA00022692"/>
    </source>
</evidence>
<dbReference type="KEGG" id="tvr:TVD_06705"/>
<dbReference type="AlphaFoldDB" id="A0A0G3G6D7"/>
<keyword evidence="6 7" id="KW-0961">Cell wall biogenesis/degradation</keyword>
<evidence type="ECO:0000313" key="8">
    <source>
        <dbReference type="EMBL" id="AKJ95067.1"/>
    </source>
</evidence>
<dbReference type="Pfam" id="PF02618">
    <property type="entry name" value="YceG"/>
    <property type="match status" value="1"/>
</dbReference>
<evidence type="ECO:0000256" key="3">
    <source>
        <dbReference type="ARBA" id="ARBA00022989"/>
    </source>
</evidence>
<gene>
    <name evidence="7" type="primary">mltG</name>
    <name evidence="8" type="ORF">TVD_06705</name>
</gene>
<dbReference type="GO" id="GO:0009252">
    <property type="term" value="P:peptidoglycan biosynthetic process"/>
    <property type="evidence" value="ECO:0007669"/>
    <property type="project" value="UniProtKB-UniRule"/>
</dbReference>
<keyword evidence="5 7" id="KW-0456">Lyase</keyword>
<feature type="site" description="Important for catalytic activity" evidence="7">
    <location>
        <position position="219"/>
    </location>
</feature>
<dbReference type="PATRIC" id="fig|106634.4.peg.1373"/>
<reference evidence="8 9" key="1">
    <citation type="submission" date="2015-04" db="EMBL/GenBank/DDBJ databases">
        <title>Complete Sequence for the Genome of the Thioalkalivibrio versutus D301.</title>
        <authorList>
            <person name="Mu T."/>
            <person name="Zhou J."/>
            <person name="Xu X."/>
        </authorList>
    </citation>
    <scope>NUCLEOTIDE SEQUENCE [LARGE SCALE GENOMIC DNA]</scope>
    <source>
        <strain evidence="8 9">D301</strain>
    </source>
</reference>
<keyword evidence="3 7" id="KW-1133">Transmembrane helix</keyword>
<organism evidence="8 9">
    <name type="scientific">Thioalkalivibrio versutus</name>
    <dbReference type="NCBI Taxonomy" id="106634"/>
    <lineage>
        <taxon>Bacteria</taxon>
        <taxon>Pseudomonadati</taxon>
        <taxon>Pseudomonadota</taxon>
        <taxon>Gammaproteobacteria</taxon>
        <taxon>Chromatiales</taxon>
        <taxon>Ectothiorhodospiraceae</taxon>
        <taxon>Thioalkalivibrio</taxon>
    </lineage>
</organism>
<dbReference type="Proteomes" id="UP000064201">
    <property type="component" value="Chromosome"/>
</dbReference>
<dbReference type="Gene3D" id="3.30.1490.480">
    <property type="entry name" value="Endolytic murein transglycosylase"/>
    <property type="match status" value="1"/>
</dbReference>
<dbReference type="GO" id="GO:0005886">
    <property type="term" value="C:plasma membrane"/>
    <property type="evidence" value="ECO:0007669"/>
    <property type="project" value="UniProtKB-UniRule"/>
</dbReference>
<dbReference type="STRING" id="106634.TVD_06705"/>
<proteinExistence type="inferred from homology"/>
<keyword evidence="9" id="KW-1185">Reference proteome</keyword>
<dbReference type="NCBIfam" id="TIGR00247">
    <property type="entry name" value="endolytic transglycosylase MltG"/>
    <property type="match status" value="1"/>
</dbReference>
<dbReference type="GO" id="GO:0008932">
    <property type="term" value="F:lytic endotransglycosylase activity"/>
    <property type="evidence" value="ECO:0007669"/>
    <property type="project" value="UniProtKB-UniRule"/>
</dbReference>
<dbReference type="InterPro" id="IPR003770">
    <property type="entry name" value="MLTG-like"/>
</dbReference>
<accession>A0A0G3G6D7</accession>
<dbReference type="PANTHER" id="PTHR30518:SF2">
    <property type="entry name" value="ENDOLYTIC MUREIN TRANSGLYCOSYLASE"/>
    <property type="match status" value="1"/>
</dbReference>
<comment type="function">
    <text evidence="7">Functions as a peptidoglycan terminase that cleaves nascent peptidoglycan strands endolytically to terminate their elongation.</text>
</comment>
<name>A0A0G3G6D7_9GAMM</name>
<evidence type="ECO:0000256" key="1">
    <source>
        <dbReference type="ARBA" id="ARBA00022475"/>
    </source>
</evidence>
<evidence type="ECO:0000256" key="4">
    <source>
        <dbReference type="ARBA" id="ARBA00023136"/>
    </source>
</evidence>
<comment type="catalytic activity">
    <reaction evidence="7">
        <text>a peptidoglycan chain = a peptidoglycan chain with N-acetyl-1,6-anhydromuramyl-[peptide] at the reducing end + a peptidoglycan chain with N-acetylglucosamine at the non-reducing end.</text>
        <dbReference type="EC" id="4.2.2.29"/>
    </reaction>
</comment>
<sequence>MKRISLAVLALLVVLALGAAWWLSEHYQAQLDTPMALDASERFQLEPGQGLRSVSRTFAERGWVDSAWVLEAYGRRQGIAPRLQAGEYAVTPGMTPRELIHAMARGEVVQHRLTFPEGWTIRQALAALREHPELIGPAESVGVDNLLEALGLEDLGHPEGWFLPDTYFFGSGTEALAVLQRAHQAMRLHLDRAWEDRIEDHPVKSPYELLILASIIERETGRGDERDRVAGVFVNRLKRGMRLQTDPTLLYAQEPGVQRLTRAELDRDHPYNTYTRAGLPPTPIALPGRAALQAAARPAETNDLFFVSRGDGSHHFSETYREHREAVIRYQLGGDGSRYGIRNR</sequence>
<dbReference type="HAMAP" id="MF_02065">
    <property type="entry name" value="MltG"/>
    <property type="match status" value="1"/>
</dbReference>
<evidence type="ECO:0000256" key="5">
    <source>
        <dbReference type="ARBA" id="ARBA00023239"/>
    </source>
</evidence>
<evidence type="ECO:0000313" key="9">
    <source>
        <dbReference type="Proteomes" id="UP000064201"/>
    </source>
</evidence>
<dbReference type="PANTHER" id="PTHR30518">
    <property type="entry name" value="ENDOLYTIC MUREIN TRANSGLYCOSYLASE"/>
    <property type="match status" value="1"/>
</dbReference>
<dbReference type="OrthoDB" id="9814591at2"/>
<dbReference type="Gene3D" id="3.30.160.60">
    <property type="entry name" value="Classic Zinc Finger"/>
    <property type="match status" value="1"/>
</dbReference>
<keyword evidence="2 7" id="KW-0812">Transmembrane</keyword>
<keyword evidence="1 7" id="KW-1003">Cell membrane</keyword>
<dbReference type="EC" id="4.2.2.29" evidence="7"/>